<dbReference type="EMBL" id="CAXAMM010010147">
    <property type="protein sequence ID" value="CAK9022464.1"/>
    <property type="molecule type" value="Genomic_DNA"/>
</dbReference>
<sequence>MICGYDLNPANDMPPAVGVSHGDLANDPETEDEDIVNDEPYQQVCSQDELDRWQSLYDEVLLERGQAKWVELSKALWTDRVSQSMRNHVVGHHLPSVRRREFMDLTLKGDEEVVGDAEIKQWHRFLNAHFTLILEIHMDMKEKDAKIESLTRMMQVQNMSTADDRLMMDPHRRERRRFERGEIRDRVQQTHVHYDHEKGEMSLLSREGAGAYEHVSVYEDALRN</sequence>
<evidence type="ECO:0000313" key="2">
    <source>
        <dbReference type="EMBL" id="CAK9022464.1"/>
    </source>
</evidence>
<dbReference type="Proteomes" id="UP001642464">
    <property type="component" value="Unassembled WGS sequence"/>
</dbReference>
<gene>
    <name evidence="2" type="ORF">SCF082_LOCUS15796</name>
</gene>
<evidence type="ECO:0000256" key="1">
    <source>
        <dbReference type="SAM" id="MobiDB-lite"/>
    </source>
</evidence>
<feature type="region of interest" description="Disordered" evidence="1">
    <location>
        <begin position="12"/>
        <end position="32"/>
    </location>
</feature>
<comment type="caution">
    <text evidence="2">The sequence shown here is derived from an EMBL/GenBank/DDBJ whole genome shotgun (WGS) entry which is preliminary data.</text>
</comment>
<keyword evidence="3" id="KW-1185">Reference proteome</keyword>
<reference evidence="2 3" key="1">
    <citation type="submission" date="2024-02" db="EMBL/GenBank/DDBJ databases">
        <authorList>
            <person name="Chen Y."/>
            <person name="Shah S."/>
            <person name="Dougan E. K."/>
            <person name="Thang M."/>
            <person name="Chan C."/>
        </authorList>
    </citation>
    <scope>NUCLEOTIDE SEQUENCE [LARGE SCALE GENOMIC DNA]</scope>
</reference>
<evidence type="ECO:0000313" key="3">
    <source>
        <dbReference type="Proteomes" id="UP001642464"/>
    </source>
</evidence>
<accession>A0ABP0K8N8</accession>
<organism evidence="2 3">
    <name type="scientific">Durusdinium trenchii</name>
    <dbReference type="NCBI Taxonomy" id="1381693"/>
    <lineage>
        <taxon>Eukaryota</taxon>
        <taxon>Sar</taxon>
        <taxon>Alveolata</taxon>
        <taxon>Dinophyceae</taxon>
        <taxon>Suessiales</taxon>
        <taxon>Symbiodiniaceae</taxon>
        <taxon>Durusdinium</taxon>
    </lineage>
</organism>
<proteinExistence type="predicted"/>
<protein>
    <submittedName>
        <fullName evidence="2">Uncharacterized protein</fullName>
    </submittedName>
</protein>
<name>A0ABP0K8N8_9DINO</name>